<dbReference type="EMBL" id="VMNF01000004">
    <property type="protein sequence ID" value="TXC09393.1"/>
    <property type="molecule type" value="Genomic_DNA"/>
</dbReference>
<reference evidence="2 3" key="1">
    <citation type="submission" date="2019-07" db="EMBL/GenBank/DDBJ databases">
        <title>The First High-Quality Draft Genome Sequence of the Causal Agent of the Current Panama Disease Epidemic.</title>
        <authorList>
            <person name="Warmington R.J."/>
            <person name="Kay W."/>
            <person name="Jeffries A."/>
            <person name="Bebber D."/>
            <person name="Moore K."/>
            <person name="Studholme D.J."/>
        </authorList>
    </citation>
    <scope>NUCLEOTIDE SEQUENCE [LARGE SCALE GENOMIC DNA]</scope>
    <source>
        <strain evidence="2 3">TR4</strain>
    </source>
</reference>
<feature type="region of interest" description="Disordered" evidence="1">
    <location>
        <begin position="246"/>
        <end position="267"/>
    </location>
</feature>
<evidence type="ECO:0000313" key="2">
    <source>
        <dbReference type="EMBL" id="TXC09393.1"/>
    </source>
</evidence>
<proteinExistence type="predicted"/>
<accession>A0A5C6TFC4</accession>
<dbReference type="Proteomes" id="UP000321331">
    <property type="component" value="Unassembled WGS sequence"/>
</dbReference>
<comment type="caution">
    <text evidence="2">The sequence shown here is derived from an EMBL/GenBank/DDBJ whole genome shotgun (WGS) entry which is preliminary data.</text>
</comment>
<organism evidence="2 3">
    <name type="scientific">Fusarium oxysporum f. sp. cubense</name>
    <dbReference type="NCBI Taxonomy" id="61366"/>
    <lineage>
        <taxon>Eukaryota</taxon>
        <taxon>Fungi</taxon>
        <taxon>Dikarya</taxon>
        <taxon>Ascomycota</taxon>
        <taxon>Pezizomycotina</taxon>
        <taxon>Sordariomycetes</taxon>
        <taxon>Hypocreomycetidae</taxon>
        <taxon>Hypocreales</taxon>
        <taxon>Nectriaceae</taxon>
        <taxon>Fusarium</taxon>
        <taxon>Fusarium oxysporum species complex</taxon>
    </lineage>
</organism>
<evidence type="ECO:0000313" key="3">
    <source>
        <dbReference type="Proteomes" id="UP000321331"/>
    </source>
</evidence>
<evidence type="ECO:0000256" key="1">
    <source>
        <dbReference type="SAM" id="MobiDB-lite"/>
    </source>
</evidence>
<dbReference type="AlphaFoldDB" id="A0A5C6TFC4"/>
<name>A0A5C6TFC4_FUSOC</name>
<feature type="non-terminal residue" evidence="2">
    <location>
        <position position="1"/>
    </location>
</feature>
<sequence length="444" mass="48088">IGNTGKSVARSHSRALDALLPAKATISSGEGARCPGERHYDAAMKFLSQKDSNGKTAVDLYREKQQAWCQAQAAWDKAQIQAQEDAEKKYPPTPGDDFLAKQKQYIADWTLMNYMTFRTETQGAWMDWVVNGQKYNVDFNFGVVDVDSIMSQIEDSKESLRNSTLPDERGASDVRNGTYTLGELDSEIARLNTLATSYTAAQELIKDHKYPVDTSTTPPAIKAPTVAKVPEADAALATSLSTLYTAEGSSGGVQPPPEPTAQTVTDTSSTGLTYDMASCDVSVSFSALVVDIDRPWLQAEIFSDADLDIAEDVLLSPGASRLKVAIAKQEAQLNPEFPAYPTSFILAADTSIDFSGSTRHIQEYFNSKTTSSDKSVGWGPFSTDVSSHHSSSHRHVQCHTTATGCKLSFGAPQIIAWVSEILPELPWAKNLNPLWQGADAGVSG</sequence>
<gene>
    <name evidence="2" type="ORF">FocTR4_00004410</name>
</gene>
<protein>
    <submittedName>
        <fullName evidence="2">Uncharacterized protein</fullName>
    </submittedName>
</protein>